<dbReference type="Proteomes" id="UP000298327">
    <property type="component" value="Unassembled WGS sequence"/>
</dbReference>
<evidence type="ECO:0000313" key="2">
    <source>
        <dbReference type="EMBL" id="TFY57511.1"/>
    </source>
</evidence>
<evidence type="ECO:0000256" key="1">
    <source>
        <dbReference type="SAM" id="MobiDB-lite"/>
    </source>
</evidence>
<name>A0A4Y9Y7V5_9AGAM</name>
<evidence type="ECO:0000313" key="3">
    <source>
        <dbReference type="Proteomes" id="UP000298327"/>
    </source>
</evidence>
<comment type="caution">
    <text evidence="2">The sequence shown here is derived from an EMBL/GenBank/DDBJ whole genome shotgun (WGS) entry which is preliminary data.</text>
</comment>
<protein>
    <submittedName>
        <fullName evidence="2">Uncharacterized protein</fullName>
    </submittedName>
</protein>
<reference evidence="2 3" key="1">
    <citation type="submission" date="2019-02" db="EMBL/GenBank/DDBJ databases">
        <title>Genome sequencing of the rare red list fungi Dentipellis fragilis.</title>
        <authorList>
            <person name="Buettner E."/>
            <person name="Kellner H."/>
        </authorList>
    </citation>
    <scope>NUCLEOTIDE SEQUENCE [LARGE SCALE GENOMIC DNA]</scope>
    <source>
        <strain evidence="2 3">DSM 105465</strain>
    </source>
</reference>
<sequence length="365" mass="40016">MAPERTPRISQPGAPGPNHPYHQIPASHAPPQTPSSESLNDPLFFQDDISPFVQPSEQASAVMASFMGNTVNQGSQRHSPSAPLIDAMANDLQMSHPSRTLAHQASVAGISAQMNTVMCHVLAATEYLVKIEAGMKEQKAEIEELRRVVISGWNLTDAHKASDILTPLYAAVNNYCDGTVTQCVLKYIKKNADHFDLPDYAESDIQQKVVDTYVRTYAHTARSNNRKAVCFSIEKNEPLEVFVTKMVKRNYYQYKGGAIAESVLAQFALMRVTAKPLMAISRKKGADFGLWPAVDETLRMLQTKLGPGRKTPGWDAWYKQIIEADKAQFTVAVGTTVTLNEESEDDGLYATDATAAPVGGEGDNE</sequence>
<accession>A0A4Y9Y7V5</accession>
<proteinExistence type="predicted"/>
<dbReference type="EMBL" id="SEOQ01000745">
    <property type="protein sequence ID" value="TFY57511.1"/>
    <property type="molecule type" value="Genomic_DNA"/>
</dbReference>
<organism evidence="2 3">
    <name type="scientific">Dentipellis fragilis</name>
    <dbReference type="NCBI Taxonomy" id="205917"/>
    <lineage>
        <taxon>Eukaryota</taxon>
        <taxon>Fungi</taxon>
        <taxon>Dikarya</taxon>
        <taxon>Basidiomycota</taxon>
        <taxon>Agaricomycotina</taxon>
        <taxon>Agaricomycetes</taxon>
        <taxon>Russulales</taxon>
        <taxon>Hericiaceae</taxon>
        <taxon>Dentipellis</taxon>
    </lineage>
</organism>
<gene>
    <name evidence="2" type="ORF">EVG20_g8519</name>
</gene>
<feature type="region of interest" description="Disordered" evidence="1">
    <location>
        <begin position="1"/>
        <end position="48"/>
    </location>
</feature>
<feature type="region of interest" description="Disordered" evidence="1">
    <location>
        <begin position="344"/>
        <end position="365"/>
    </location>
</feature>
<dbReference type="AlphaFoldDB" id="A0A4Y9Y7V5"/>
<keyword evidence="3" id="KW-1185">Reference proteome</keyword>